<dbReference type="Proteomes" id="UP000504618">
    <property type="component" value="Unplaced"/>
</dbReference>
<comment type="catalytic activity">
    <reaction evidence="1">
        <text>a 1,2-diacyl-sn-glycero-3-phosphocholine + H2O = a 2-acyl-sn-glycero-3-phosphocholine + a fatty acid + H(+)</text>
        <dbReference type="Rhea" id="RHEA:18689"/>
        <dbReference type="ChEBI" id="CHEBI:15377"/>
        <dbReference type="ChEBI" id="CHEBI:15378"/>
        <dbReference type="ChEBI" id="CHEBI:28868"/>
        <dbReference type="ChEBI" id="CHEBI:57643"/>
        <dbReference type="ChEBI" id="CHEBI:57875"/>
        <dbReference type="EC" id="3.1.1.32"/>
    </reaction>
</comment>
<comment type="subcellular location">
    <subcellularLocation>
        <location evidence="2">Secreted</location>
    </subcellularLocation>
</comment>
<evidence type="ECO:0000256" key="9">
    <source>
        <dbReference type="SAM" id="SignalP"/>
    </source>
</evidence>
<keyword evidence="9" id="KW-0732">Signal</keyword>
<dbReference type="InterPro" id="IPR013818">
    <property type="entry name" value="Lipase"/>
</dbReference>
<evidence type="ECO:0000256" key="2">
    <source>
        <dbReference type="ARBA" id="ARBA00004613"/>
    </source>
</evidence>
<evidence type="ECO:0000256" key="3">
    <source>
        <dbReference type="ARBA" id="ARBA00010701"/>
    </source>
</evidence>
<evidence type="ECO:0000256" key="5">
    <source>
        <dbReference type="ARBA" id="ARBA00022525"/>
    </source>
</evidence>
<evidence type="ECO:0000256" key="4">
    <source>
        <dbReference type="ARBA" id="ARBA00013179"/>
    </source>
</evidence>
<evidence type="ECO:0000256" key="1">
    <source>
        <dbReference type="ARBA" id="ARBA00000111"/>
    </source>
</evidence>
<accession>A0A6J1QJ55</accession>
<feature type="chain" id="PRO_5026968136" description="phospholipase A1" evidence="9">
    <location>
        <begin position="23"/>
        <end position="364"/>
    </location>
</feature>
<dbReference type="Gene3D" id="3.40.50.1820">
    <property type="entry name" value="alpha/beta hydrolase"/>
    <property type="match status" value="1"/>
</dbReference>
<dbReference type="Pfam" id="PF00151">
    <property type="entry name" value="Lipase"/>
    <property type="match status" value="1"/>
</dbReference>
<feature type="signal peptide" evidence="9">
    <location>
        <begin position="1"/>
        <end position="22"/>
    </location>
</feature>
<comment type="similarity">
    <text evidence="3 8">Belongs to the AB hydrolase superfamily. Lipase family.</text>
</comment>
<dbReference type="GeneID" id="112461056"/>
<dbReference type="GO" id="GO:0016042">
    <property type="term" value="P:lipid catabolic process"/>
    <property type="evidence" value="ECO:0007669"/>
    <property type="project" value="TreeGrafter"/>
</dbReference>
<dbReference type="SUPFAM" id="SSF53474">
    <property type="entry name" value="alpha/beta-Hydrolases"/>
    <property type="match status" value="1"/>
</dbReference>
<sequence>MQLVAIVSFLVLLCSLFGLMAAANCDLNVMLSNNMKTLMNNDKLSNSCIFGVESVSMVLFTSDIPQGQVVNVNESCDFIDPLKPMIFITHGFLANASTYYFSDFAKLLIKKDYTVFSVDWSNAACYHDPIGLNLLEYPFAVKNTREIGHYLASYVKSMIDTCHVPLKSITFMGHSLGAHISSFAAKDLQRSGYGKIPLLIGTEPAGPLFAHNKCEERFCESDAIRVIALHTSLVGIWHSYIAHLNLWFNNGFSQPPCGGIVIGELNVICAHNIAIVYLANMLFDGCAYVGVPTSPRTSELSDLVPGCSFNRANCIVVNVRIFDSNYSVKGDYCVSVSPEFPYCTNNTINCQEQGAENSITNSIL</sequence>
<keyword evidence="6" id="KW-0378">Hydrolase</keyword>
<keyword evidence="11" id="KW-1185">Reference proteome</keyword>
<keyword evidence="5" id="KW-0964">Secreted</keyword>
<keyword evidence="7" id="KW-1015">Disulfide bond</keyword>
<dbReference type="InterPro" id="IPR000734">
    <property type="entry name" value="TAG_lipase"/>
</dbReference>
<evidence type="ECO:0000256" key="6">
    <source>
        <dbReference type="ARBA" id="ARBA00022801"/>
    </source>
</evidence>
<dbReference type="OrthoDB" id="8183961at2759"/>
<evidence type="ECO:0000256" key="8">
    <source>
        <dbReference type="RuleBase" id="RU004262"/>
    </source>
</evidence>
<evidence type="ECO:0000256" key="7">
    <source>
        <dbReference type="ARBA" id="ARBA00023157"/>
    </source>
</evidence>
<dbReference type="GO" id="GO:0008970">
    <property type="term" value="F:phospholipase A1 activity"/>
    <property type="evidence" value="ECO:0007669"/>
    <property type="project" value="UniProtKB-EC"/>
</dbReference>
<dbReference type="AlphaFoldDB" id="A0A6J1QJ55"/>
<dbReference type="GO" id="GO:0005615">
    <property type="term" value="C:extracellular space"/>
    <property type="evidence" value="ECO:0007669"/>
    <property type="project" value="TreeGrafter"/>
</dbReference>
<dbReference type="PANTHER" id="PTHR11610">
    <property type="entry name" value="LIPASE"/>
    <property type="match status" value="1"/>
</dbReference>
<evidence type="ECO:0000259" key="10">
    <source>
        <dbReference type="Pfam" id="PF00151"/>
    </source>
</evidence>
<feature type="domain" description="Lipase" evidence="10">
    <location>
        <begin position="71"/>
        <end position="323"/>
    </location>
</feature>
<proteinExistence type="inferred from homology"/>
<gene>
    <name evidence="12" type="primary">LOC112461056</name>
</gene>
<dbReference type="GO" id="GO:0017171">
    <property type="term" value="F:serine hydrolase activity"/>
    <property type="evidence" value="ECO:0007669"/>
    <property type="project" value="TreeGrafter"/>
</dbReference>
<reference evidence="12" key="1">
    <citation type="submission" date="2025-08" db="UniProtKB">
        <authorList>
            <consortium name="RefSeq"/>
        </authorList>
    </citation>
    <scope>IDENTIFICATION</scope>
    <source>
        <tissue evidence="12">Whole body</tissue>
    </source>
</reference>
<evidence type="ECO:0000313" key="11">
    <source>
        <dbReference type="Proteomes" id="UP000504618"/>
    </source>
</evidence>
<protein>
    <recommendedName>
        <fullName evidence="4">phospholipase A1</fullName>
        <ecNumber evidence="4">3.1.1.32</ecNumber>
    </recommendedName>
</protein>
<dbReference type="PANTHER" id="PTHR11610:SF172">
    <property type="entry name" value="LIPASE MEMBER H-A-LIKE PROTEIN"/>
    <property type="match status" value="1"/>
</dbReference>
<dbReference type="InterPro" id="IPR029058">
    <property type="entry name" value="AB_hydrolase_fold"/>
</dbReference>
<organism evidence="11 12">
    <name type="scientific">Temnothorax curvispinosus</name>
    <dbReference type="NCBI Taxonomy" id="300111"/>
    <lineage>
        <taxon>Eukaryota</taxon>
        <taxon>Metazoa</taxon>
        <taxon>Ecdysozoa</taxon>
        <taxon>Arthropoda</taxon>
        <taxon>Hexapoda</taxon>
        <taxon>Insecta</taxon>
        <taxon>Pterygota</taxon>
        <taxon>Neoptera</taxon>
        <taxon>Endopterygota</taxon>
        <taxon>Hymenoptera</taxon>
        <taxon>Apocrita</taxon>
        <taxon>Aculeata</taxon>
        <taxon>Formicoidea</taxon>
        <taxon>Formicidae</taxon>
        <taxon>Myrmicinae</taxon>
        <taxon>Temnothorax</taxon>
    </lineage>
</organism>
<evidence type="ECO:0000313" key="12">
    <source>
        <dbReference type="RefSeq" id="XP_024881893.1"/>
    </source>
</evidence>
<name>A0A6J1QJ55_9HYME</name>
<dbReference type="EC" id="3.1.1.32" evidence="4"/>
<dbReference type="RefSeq" id="XP_024881893.1">
    <property type="nucleotide sequence ID" value="XM_025026125.1"/>
</dbReference>